<dbReference type="Pfam" id="PF04082">
    <property type="entry name" value="Fungal_trans"/>
    <property type="match status" value="1"/>
</dbReference>
<dbReference type="EMBL" id="KQ964277">
    <property type="protein sequence ID" value="KXJ85637.1"/>
    <property type="molecule type" value="Genomic_DNA"/>
</dbReference>
<organism evidence="7 8">
    <name type="scientific">Microdochium bolleyi</name>
    <dbReference type="NCBI Taxonomy" id="196109"/>
    <lineage>
        <taxon>Eukaryota</taxon>
        <taxon>Fungi</taxon>
        <taxon>Dikarya</taxon>
        <taxon>Ascomycota</taxon>
        <taxon>Pezizomycotina</taxon>
        <taxon>Sordariomycetes</taxon>
        <taxon>Xylariomycetidae</taxon>
        <taxon>Xylariales</taxon>
        <taxon>Microdochiaceae</taxon>
        <taxon>Microdochium</taxon>
    </lineage>
</organism>
<evidence type="ECO:0000256" key="4">
    <source>
        <dbReference type="ARBA" id="ARBA00023163"/>
    </source>
</evidence>
<dbReference type="CDD" id="cd12148">
    <property type="entry name" value="fungal_TF_MHR"/>
    <property type="match status" value="1"/>
</dbReference>
<evidence type="ECO:0000256" key="5">
    <source>
        <dbReference type="ARBA" id="ARBA00023242"/>
    </source>
</evidence>
<keyword evidence="4" id="KW-0804">Transcription</keyword>
<dbReference type="OrthoDB" id="1924787at2759"/>
<dbReference type="Proteomes" id="UP000070501">
    <property type="component" value="Unassembled WGS sequence"/>
</dbReference>
<evidence type="ECO:0000259" key="6">
    <source>
        <dbReference type="Pfam" id="PF04082"/>
    </source>
</evidence>
<dbReference type="STRING" id="196109.A0A136IKY5"/>
<proteinExistence type="predicted"/>
<protein>
    <recommendedName>
        <fullName evidence="6">Xylanolytic transcriptional activator regulatory domain-containing protein</fullName>
    </recommendedName>
</protein>
<reference evidence="8" key="1">
    <citation type="submission" date="2016-02" db="EMBL/GenBank/DDBJ databases">
        <title>Draft genome sequence of Microdochium bolleyi, a fungal endophyte of beachgrass.</title>
        <authorList>
            <consortium name="DOE Joint Genome Institute"/>
            <person name="David A.S."/>
            <person name="May G."/>
            <person name="Haridas S."/>
            <person name="Lim J."/>
            <person name="Wang M."/>
            <person name="Labutti K."/>
            <person name="Lipzen A."/>
            <person name="Barry K."/>
            <person name="Grigoriev I.V."/>
        </authorList>
    </citation>
    <scope>NUCLEOTIDE SEQUENCE [LARGE SCALE GENOMIC DNA]</scope>
    <source>
        <strain evidence="8">J235TASD1</strain>
    </source>
</reference>
<dbReference type="GO" id="GO:0006351">
    <property type="term" value="P:DNA-templated transcription"/>
    <property type="evidence" value="ECO:0007669"/>
    <property type="project" value="InterPro"/>
</dbReference>
<sequence length="457" mass="51706">MHDKAHGLFHEASFRDRVARGTASRGVLMAMGGLCARFSPRPQSRRRGPEFAAAAKKALGEDIGRITLENAQTALLLVHVATGECDPDAASIYFVVASRMVQILKLRDGSDDDDAVTRETKLRIWWSCFILDTWSSRGANIRRQFMADHGPEGRPRLPMEESVFSSLKPGDPEPADRGRGLWACVVELIEIYTHIQDFHLDLATSEIWDDEAIATIVAAFEARMRVLEDSLAPSMSYTPANLGRYISRGLGDAFLAFHLGLNHYYTLLYYLYLDQRRVHKTHSVSTITSRGQAYAEKCKHYATQVSDILHTARQRDGCALVYNIVSHVTVVSSSVLLHTYLFGDVGDLPAAKDRLQSNFETLVLLRQYWPSVELMTKRLVIFQDNCLRSLSREDTYRFDRWMMRFLLEHWLALEDKAVTSAEVQSPGYVEPGSVDQVHFQRSKVTNEIITGMPDMEQ</sequence>
<keyword evidence="5" id="KW-0539">Nucleus</keyword>
<feature type="domain" description="Xylanolytic transcriptional activator regulatory" evidence="6">
    <location>
        <begin position="8"/>
        <end position="136"/>
    </location>
</feature>
<accession>A0A136IKY5</accession>
<dbReference type="GO" id="GO:0003677">
    <property type="term" value="F:DNA binding"/>
    <property type="evidence" value="ECO:0007669"/>
    <property type="project" value="InterPro"/>
</dbReference>
<dbReference type="InterPro" id="IPR050815">
    <property type="entry name" value="TF_fung"/>
</dbReference>
<evidence type="ECO:0000313" key="8">
    <source>
        <dbReference type="Proteomes" id="UP000070501"/>
    </source>
</evidence>
<dbReference type="GO" id="GO:0005634">
    <property type="term" value="C:nucleus"/>
    <property type="evidence" value="ECO:0007669"/>
    <property type="project" value="UniProtKB-SubCell"/>
</dbReference>
<dbReference type="PANTHER" id="PTHR47338">
    <property type="entry name" value="ZN(II)2CYS6 TRANSCRIPTION FACTOR (EUROFUNG)-RELATED"/>
    <property type="match status" value="1"/>
</dbReference>
<keyword evidence="2" id="KW-0479">Metal-binding</keyword>
<dbReference type="InterPro" id="IPR007219">
    <property type="entry name" value="XnlR_reg_dom"/>
</dbReference>
<dbReference type="GO" id="GO:0000981">
    <property type="term" value="F:DNA-binding transcription factor activity, RNA polymerase II-specific"/>
    <property type="evidence" value="ECO:0007669"/>
    <property type="project" value="InterPro"/>
</dbReference>
<dbReference type="GO" id="GO:0008270">
    <property type="term" value="F:zinc ion binding"/>
    <property type="evidence" value="ECO:0007669"/>
    <property type="project" value="InterPro"/>
</dbReference>
<evidence type="ECO:0000256" key="1">
    <source>
        <dbReference type="ARBA" id="ARBA00004123"/>
    </source>
</evidence>
<comment type="subcellular location">
    <subcellularLocation>
        <location evidence="1">Nucleus</location>
    </subcellularLocation>
</comment>
<dbReference type="PANTHER" id="PTHR47338:SF16">
    <property type="entry name" value="TRANSCRIPTION FACTOR, PUTATIVE (AFU_ORTHOLOGUE AFUA_2G09360)-RELATED"/>
    <property type="match status" value="1"/>
</dbReference>
<evidence type="ECO:0000313" key="7">
    <source>
        <dbReference type="EMBL" id="KXJ85637.1"/>
    </source>
</evidence>
<dbReference type="AlphaFoldDB" id="A0A136IKY5"/>
<keyword evidence="8" id="KW-1185">Reference proteome</keyword>
<dbReference type="InParanoid" id="A0A136IKY5"/>
<evidence type="ECO:0000256" key="3">
    <source>
        <dbReference type="ARBA" id="ARBA00023015"/>
    </source>
</evidence>
<keyword evidence="3" id="KW-0805">Transcription regulation</keyword>
<name>A0A136IKY5_9PEZI</name>
<gene>
    <name evidence="7" type="ORF">Micbo1qcDRAFT_141315</name>
</gene>
<evidence type="ECO:0000256" key="2">
    <source>
        <dbReference type="ARBA" id="ARBA00022723"/>
    </source>
</evidence>